<reference evidence="1" key="1">
    <citation type="submission" date="2022-02" db="EMBL/GenBank/DDBJ databases">
        <title>Plant Genome Project.</title>
        <authorList>
            <person name="Zhang R.-G."/>
        </authorList>
    </citation>
    <scope>NUCLEOTIDE SEQUENCE</scope>
    <source>
        <strain evidence="1">AT1</strain>
    </source>
</reference>
<sequence length="111" mass="12521">MSQLVIMGIVMFLNGNVPYTTAGNLTVTGLSTPRTNLLRIRVVVSMAKAWGKRDAIIESDCQLLIDMLQPNAKQKNWIQAFLDDISSLSIHSNEELDSSFLRRYFLIINSF</sequence>
<dbReference type="Proteomes" id="UP001062846">
    <property type="component" value="Chromosome 7"/>
</dbReference>
<gene>
    <name evidence="1" type="ORF">RHMOL_Rhmol07G0138600</name>
</gene>
<organism evidence="1 2">
    <name type="scientific">Rhododendron molle</name>
    <name type="common">Chinese azalea</name>
    <name type="synonym">Azalea mollis</name>
    <dbReference type="NCBI Taxonomy" id="49168"/>
    <lineage>
        <taxon>Eukaryota</taxon>
        <taxon>Viridiplantae</taxon>
        <taxon>Streptophyta</taxon>
        <taxon>Embryophyta</taxon>
        <taxon>Tracheophyta</taxon>
        <taxon>Spermatophyta</taxon>
        <taxon>Magnoliopsida</taxon>
        <taxon>eudicotyledons</taxon>
        <taxon>Gunneridae</taxon>
        <taxon>Pentapetalae</taxon>
        <taxon>asterids</taxon>
        <taxon>Ericales</taxon>
        <taxon>Ericaceae</taxon>
        <taxon>Ericoideae</taxon>
        <taxon>Rhodoreae</taxon>
        <taxon>Rhododendron</taxon>
    </lineage>
</organism>
<dbReference type="EMBL" id="CM046394">
    <property type="protein sequence ID" value="KAI8546681.1"/>
    <property type="molecule type" value="Genomic_DNA"/>
</dbReference>
<comment type="caution">
    <text evidence="1">The sequence shown here is derived from an EMBL/GenBank/DDBJ whole genome shotgun (WGS) entry which is preliminary data.</text>
</comment>
<name>A0ACC0N1F4_RHOML</name>
<keyword evidence="2" id="KW-1185">Reference proteome</keyword>
<evidence type="ECO:0000313" key="1">
    <source>
        <dbReference type="EMBL" id="KAI8546681.1"/>
    </source>
</evidence>
<proteinExistence type="predicted"/>
<evidence type="ECO:0000313" key="2">
    <source>
        <dbReference type="Proteomes" id="UP001062846"/>
    </source>
</evidence>
<accession>A0ACC0N1F4</accession>
<protein>
    <submittedName>
        <fullName evidence="1">Uncharacterized protein</fullName>
    </submittedName>
</protein>